<dbReference type="RefSeq" id="XP_007417812.1">
    <property type="nucleotide sequence ID" value="XM_007417750.1"/>
</dbReference>
<dbReference type="GO" id="GO:0097020">
    <property type="term" value="F:COPII receptor activity"/>
    <property type="evidence" value="ECO:0007669"/>
    <property type="project" value="EnsemblFungi"/>
</dbReference>
<dbReference type="GO" id="GO:0005789">
    <property type="term" value="C:endoplasmic reticulum membrane"/>
    <property type="evidence" value="ECO:0007669"/>
    <property type="project" value="EnsemblFungi"/>
</dbReference>
<evidence type="ECO:0000256" key="3">
    <source>
        <dbReference type="ARBA" id="ARBA00022692"/>
    </source>
</evidence>
<feature type="transmembrane region" description="Helical" evidence="6">
    <location>
        <begin position="138"/>
        <end position="161"/>
    </location>
</feature>
<comment type="similarity">
    <text evidence="2">Belongs to the SVP26 family.</text>
</comment>
<keyword evidence="4 6" id="KW-1133">Transmembrane helix</keyword>
<dbReference type="InParanoid" id="F4S901"/>
<evidence type="ECO:0000256" key="2">
    <source>
        <dbReference type="ARBA" id="ARBA00008096"/>
    </source>
</evidence>
<evidence type="ECO:0000256" key="4">
    <source>
        <dbReference type="ARBA" id="ARBA00022989"/>
    </source>
</evidence>
<dbReference type="PANTHER" id="PTHR13144">
    <property type="entry name" value="TEX261 PROTEIN"/>
    <property type="match status" value="1"/>
</dbReference>
<dbReference type="OrthoDB" id="28257at2759"/>
<name>F4S901_MELLP</name>
<dbReference type="HOGENOM" id="CLU_058268_2_0_1"/>
<evidence type="ECO:0000256" key="6">
    <source>
        <dbReference type="SAM" id="Phobius"/>
    </source>
</evidence>
<dbReference type="Pfam" id="PF04148">
    <property type="entry name" value="Erv26"/>
    <property type="match status" value="1"/>
</dbReference>
<dbReference type="GO" id="GO:0030134">
    <property type="term" value="C:COPII-coated ER to Golgi transport vesicle"/>
    <property type="evidence" value="ECO:0007669"/>
    <property type="project" value="EnsemblFungi"/>
</dbReference>
<evidence type="ECO:0000313" key="8">
    <source>
        <dbReference type="Proteomes" id="UP000001072"/>
    </source>
</evidence>
<dbReference type="STRING" id="747676.F4S901"/>
<feature type="transmembrane region" description="Helical" evidence="6">
    <location>
        <begin position="95"/>
        <end position="117"/>
    </location>
</feature>
<feature type="transmembrane region" description="Helical" evidence="6">
    <location>
        <begin position="52"/>
        <end position="75"/>
    </location>
</feature>
<organism evidence="8">
    <name type="scientific">Melampsora larici-populina (strain 98AG31 / pathotype 3-4-7)</name>
    <name type="common">Poplar leaf rust fungus</name>
    <dbReference type="NCBI Taxonomy" id="747676"/>
    <lineage>
        <taxon>Eukaryota</taxon>
        <taxon>Fungi</taxon>
        <taxon>Dikarya</taxon>
        <taxon>Basidiomycota</taxon>
        <taxon>Pucciniomycotina</taxon>
        <taxon>Pucciniomycetes</taxon>
        <taxon>Pucciniales</taxon>
        <taxon>Melampsoraceae</taxon>
        <taxon>Melampsora</taxon>
    </lineage>
</organism>
<keyword evidence="3 6" id="KW-0812">Transmembrane</keyword>
<evidence type="ECO:0000256" key="1">
    <source>
        <dbReference type="ARBA" id="ARBA00004141"/>
    </source>
</evidence>
<dbReference type="PANTHER" id="PTHR13144:SF0">
    <property type="entry name" value="PROTEIN TEX261"/>
    <property type="match status" value="1"/>
</dbReference>
<dbReference type="GO" id="GO:0000139">
    <property type="term" value="C:Golgi membrane"/>
    <property type="evidence" value="ECO:0007669"/>
    <property type="project" value="EnsemblFungi"/>
</dbReference>
<evidence type="ECO:0000256" key="5">
    <source>
        <dbReference type="ARBA" id="ARBA00023136"/>
    </source>
</evidence>
<dbReference type="InterPro" id="IPR007277">
    <property type="entry name" value="Svp26/Tex261"/>
</dbReference>
<dbReference type="AlphaFoldDB" id="F4S901"/>
<comment type="subcellular location">
    <subcellularLocation>
        <location evidence="1">Membrane</location>
        <topology evidence="1">Multi-pass membrane protein</topology>
    </subcellularLocation>
</comment>
<dbReference type="GO" id="GO:0031505">
    <property type="term" value="P:fungal-type cell wall organization"/>
    <property type="evidence" value="ECO:0007669"/>
    <property type="project" value="EnsemblFungi"/>
</dbReference>
<dbReference type="eggNOG" id="KOG4136">
    <property type="taxonomic scope" value="Eukaryota"/>
</dbReference>
<dbReference type="KEGG" id="mlr:MELLADRAFT_40593"/>
<proteinExistence type="inferred from homology"/>
<dbReference type="EMBL" id="GL883167">
    <property type="protein sequence ID" value="EGF98897.1"/>
    <property type="molecule type" value="Genomic_DNA"/>
</dbReference>
<keyword evidence="5 6" id="KW-0472">Membrane</keyword>
<sequence length="224" mass="25645">MSLLHLISFLATVLALAFILICLASGLLYVAEIIEEHSQAAKRIGQQITHGVILLHIGIYFSDGLPFHLTILGIFSHLIYLTNFSKSWPMISLNSISFLSSCCLVILDHFAWFFYFTDRTSSHHPYHSKVYRHLDSTALTFLDVTTFFAICVWMVPFYLFLSLSANDNVLPSRNGNVFKSNSQVFFIEHFSDLMIFPFYNRFRSTYNDFSTTSNPKSNQPSINL</sequence>
<dbReference type="FunCoup" id="F4S901">
    <property type="interactions" value="87"/>
</dbReference>
<dbReference type="GO" id="GO:0045053">
    <property type="term" value="P:protein retention in Golgi apparatus"/>
    <property type="evidence" value="ECO:0007669"/>
    <property type="project" value="EnsemblFungi"/>
</dbReference>
<evidence type="ECO:0000313" key="7">
    <source>
        <dbReference type="EMBL" id="EGF98897.1"/>
    </source>
</evidence>
<gene>
    <name evidence="7" type="ORF">MELLADRAFT_40593</name>
</gene>
<accession>F4S901</accession>
<reference evidence="8" key="1">
    <citation type="journal article" date="2011" name="Proc. Natl. Acad. Sci. U.S.A.">
        <title>Obligate biotrophy features unraveled by the genomic analysis of rust fungi.</title>
        <authorList>
            <person name="Duplessis S."/>
            <person name="Cuomo C.A."/>
            <person name="Lin Y.-C."/>
            <person name="Aerts A."/>
            <person name="Tisserant E."/>
            <person name="Veneault-Fourrey C."/>
            <person name="Joly D.L."/>
            <person name="Hacquard S."/>
            <person name="Amselem J."/>
            <person name="Cantarel B.L."/>
            <person name="Chiu R."/>
            <person name="Coutinho P.M."/>
            <person name="Feau N."/>
            <person name="Field M."/>
            <person name="Frey P."/>
            <person name="Gelhaye E."/>
            <person name="Goldberg J."/>
            <person name="Grabherr M.G."/>
            <person name="Kodira C.D."/>
            <person name="Kohler A."/>
            <person name="Kuees U."/>
            <person name="Lindquist E.A."/>
            <person name="Lucas S.M."/>
            <person name="Mago R."/>
            <person name="Mauceli E."/>
            <person name="Morin E."/>
            <person name="Murat C."/>
            <person name="Pangilinan J.L."/>
            <person name="Park R."/>
            <person name="Pearson M."/>
            <person name="Quesneville H."/>
            <person name="Rouhier N."/>
            <person name="Sakthikumar S."/>
            <person name="Salamov A.A."/>
            <person name="Schmutz J."/>
            <person name="Selles B."/>
            <person name="Shapiro H."/>
            <person name="Tanguay P."/>
            <person name="Tuskan G.A."/>
            <person name="Henrissat B."/>
            <person name="Van de Peer Y."/>
            <person name="Rouze P."/>
            <person name="Ellis J.G."/>
            <person name="Dodds P.N."/>
            <person name="Schein J.E."/>
            <person name="Zhong S."/>
            <person name="Hamelin R.C."/>
            <person name="Grigoriev I.V."/>
            <person name="Szabo L.J."/>
            <person name="Martin F."/>
        </authorList>
    </citation>
    <scope>NUCLEOTIDE SEQUENCE [LARGE SCALE GENOMIC DNA]</scope>
    <source>
        <strain evidence="8">98AG31 / pathotype 3-4-7</strain>
    </source>
</reference>
<protein>
    <submittedName>
        <fullName evidence="7">Uncharacterized protein</fullName>
    </submittedName>
</protein>
<dbReference type="GO" id="GO:0090110">
    <property type="term" value="P:COPII-coated vesicle cargo loading"/>
    <property type="evidence" value="ECO:0007669"/>
    <property type="project" value="EnsemblFungi"/>
</dbReference>
<dbReference type="Proteomes" id="UP000001072">
    <property type="component" value="Unassembled WGS sequence"/>
</dbReference>
<dbReference type="VEuPathDB" id="FungiDB:MELLADRAFT_40593"/>
<keyword evidence="8" id="KW-1185">Reference proteome</keyword>
<dbReference type="GeneID" id="18927905"/>
<feature type="transmembrane region" description="Helical" evidence="6">
    <location>
        <begin position="6"/>
        <end position="31"/>
    </location>
</feature>